<comment type="catalytic activity">
    <reaction evidence="1">
        <text>5-oxo-L-proline + ATP + 2 H2O = L-glutamate + ADP + phosphate + H(+)</text>
        <dbReference type="Rhea" id="RHEA:10348"/>
        <dbReference type="ChEBI" id="CHEBI:15377"/>
        <dbReference type="ChEBI" id="CHEBI:15378"/>
        <dbReference type="ChEBI" id="CHEBI:29985"/>
        <dbReference type="ChEBI" id="CHEBI:30616"/>
        <dbReference type="ChEBI" id="CHEBI:43474"/>
        <dbReference type="ChEBI" id="CHEBI:58402"/>
        <dbReference type="ChEBI" id="CHEBI:456216"/>
        <dbReference type="EC" id="3.5.2.9"/>
    </reaction>
</comment>
<keyword evidence="1" id="KW-0067">ATP-binding</keyword>
<comment type="subunit">
    <text evidence="1">Forms a complex composed of PxpA, PxpB and PxpC.</text>
</comment>
<dbReference type="PANTHER" id="PTHR30292:SF0">
    <property type="entry name" value="5-OXOPROLINASE SUBUNIT A"/>
    <property type="match status" value="1"/>
</dbReference>
<dbReference type="InterPro" id="IPR005501">
    <property type="entry name" value="LamB/YcsF/PxpA-like"/>
</dbReference>
<reference evidence="2" key="2">
    <citation type="submission" date="2020-09" db="EMBL/GenBank/DDBJ databases">
        <authorList>
            <person name="Sun Q."/>
            <person name="Zhou Y."/>
        </authorList>
    </citation>
    <scope>NUCLEOTIDE SEQUENCE</scope>
    <source>
        <strain evidence="2">CGMCC 1.15725</strain>
    </source>
</reference>
<evidence type="ECO:0000313" key="2">
    <source>
        <dbReference type="EMBL" id="GGF30177.1"/>
    </source>
</evidence>
<dbReference type="Pfam" id="PF03746">
    <property type="entry name" value="LamB_YcsF"/>
    <property type="match status" value="1"/>
</dbReference>
<comment type="caution">
    <text evidence="2">The sequence shown here is derived from an EMBL/GenBank/DDBJ whole genome shotgun (WGS) entry which is preliminary data.</text>
</comment>
<dbReference type="GO" id="GO:0005975">
    <property type="term" value="P:carbohydrate metabolic process"/>
    <property type="evidence" value="ECO:0007669"/>
    <property type="project" value="InterPro"/>
</dbReference>
<dbReference type="PANTHER" id="PTHR30292">
    <property type="entry name" value="UNCHARACTERIZED PROTEIN YBGL-RELATED"/>
    <property type="match status" value="1"/>
</dbReference>
<dbReference type="Proteomes" id="UP000646365">
    <property type="component" value="Unassembled WGS sequence"/>
</dbReference>
<name>A0A8J3E586_9PROT</name>
<reference evidence="2" key="1">
    <citation type="journal article" date="2014" name="Int. J. Syst. Evol. Microbiol.">
        <title>Complete genome sequence of Corynebacterium casei LMG S-19264T (=DSM 44701T), isolated from a smear-ripened cheese.</title>
        <authorList>
            <consortium name="US DOE Joint Genome Institute (JGI-PGF)"/>
            <person name="Walter F."/>
            <person name="Albersmeier A."/>
            <person name="Kalinowski J."/>
            <person name="Ruckert C."/>
        </authorList>
    </citation>
    <scope>NUCLEOTIDE SEQUENCE</scope>
    <source>
        <strain evidence="2">CGMCC 1.15725</strain>
    </source>
</reference>
<gene>
    <name evidence="1" type="primary">pxpA</name>
    <name evidence="2" type="ORF">GCM10011611_40340</name>
</gene>
<proteinExistence type="inferred from homology"/>
<dbReference type="NCBIfam" id="NF003816">
    <property type="entry name" value="PRK05406.1-5"/>
    <property type="match status" value="1"/>
</dbReference>
<evidence type="ECO:0000256" key="1">
    <source>
        <dbReference type="HAMAP-Rule" id="MF_00691"/>
    </source>
</evidence>
<dbReference type="GO" id="GO:0017168">
    <property type="term" value="F:5-oxoprolinase (ATP-hydrolyzing) activity"/>
    <property type="evidence" value="ECO:0007669"/>
    <property type="project" value="UniProtKB-UniRule"/>
</dbReference>
<dbReference type="EMBL" id="BMJQ01000010">
    <property type="protein sequence ID" value="GGF30177.1"/>
    <property type="molecule type" value="Genomic_DNA"/>
</dbReference>
<accession>A0A8J3E586</accession>
<dbReference type="SUPFAM" id="SSF88713">
    <property type="entry name" value="Glycoside hydrolase/deacetylase"/>
    <property type="match status" value="1"/>
</dbReference>
<dbReference type="NCBIfam" id="NF003814">
    <property type="entry name" value="PRK05406.1-3"/>
    <property type="match status" value="1"/>
</dbReference>
<protein>
    <recommendedName>
        <fullName evidence="1">5-oxoprolinase subunit A</fullName>
        <shortName evidence="1">5-OPase subunit A</shortName>
        <ecNumber evidence="1">3.5.2.9</ecNumber>
    </recommendedName>
    <alternativeName>
        <fullName evidence="1">5-oxoprolinase (ATP-hydrolyzing) subunit A</fullName>
    </alternativeName>
</protein>
<keyword evidence="1" id="KW-0547">Nucleotide-binding</keyword>
<keyword evidence="1" id="KW-0378">Hydrolase</keyword>
<organism evidence="2 3">
    <name type="scientific">Aliidongia dinghuensis</name>
    <dbReference type="NCBI Taxonomy" id="1867774"/>
    <lineage>
        <taxon>Bacteria</taxon>
        <taxon>Pseudomonadati</taxon>
        <taxon>Pseudomonadota</taxon>
        <taxon>Alphaproteobacteria</taxon>
        <taxon>Rhodospirillales</taxon>
        <taxon>Dongiaceae</taxon>
        <taxon>Aliidongia</taxon>
    </lineage>
</organism>
<dbReference type="AlphaFoldDB" id="A0A8J3E586"/>
<evidence type="ECO:0000313" key="3">
    <source>
        <dbReference type="Proteomes" id="UP000646365"/>
    </source>
</evidence>
<dbReference type="HAMAP" id="MF_00691">
    <property type="entry name" value="PxpA"/>
    <property type="match status" value="1"/>
</dbReference>
<dbReference type="GO" id="GO:0005524">
    <property type="term" value="F:ATP binding"/>
    <property type="evidence" value="ECO:0007669"/>
    <property type="project" value="UniProtKB-UniRule"/>
</dbReference>
<comment type="function">
    <text evidence="1">Catalyzes the cleavage of 5-oxoproline to form L-glutamate coupled to the hydrolysis of ATP to ADP and inorganic phosphate.</text>
</comment>
<dbReference type="InterPro" id="IPR011330">
    <property type="entry name" value="Glyco_hydro/deAcase_b/a-brl"/>
</dbReference>
<comment type="similarity">
    <text evidence="1">Belongs to the LamB/PxpA family.</text>
</comment>
<sequence length="262" mass="27062">MWGSAMAQAIDLNSDLGEGYGPWRMGDDGAMLDLVTSANIACGGHAGDPHTMFDTLSLANDRGVVAGAHPGFGDREGFGRRVIPCTTGEVECLVAAQVGALMGAAALAGTEVRYVKPHGALGNLAADDRSIADAIVRAVAAVSAKLAILAISGTELEAAARQRGSPVYREIFADRAYLPSGRLVPRSRPGAMIERPESAAARLIEFLTTGLMPTLDGPPIALAAHSICVHGDSPGAVAMARFIREALTSKGFVLKPFLNGAS</sequence>
<keyword evidence="3" id="KW-1185">Reference proteome</keyword>
<dbReference type="Gene3D" id="3.20.20.370">
    <property type="entry name" value="Glycoside hydrolase/deacetylase"/>
    <property type="match status" value="1"/>
</dbReference>
<dbReference type="EC" id="3.5.2.9" evidence="1"/>
<dbReference type="CDD" id="cd10787">
    <property type="entry name" value="LamB_YcsF_like"/>
    <property type="match status" value="1"/>
</dbReference>